<dbReference type="EMBL" id="JAGTXB010000028">
    <property type="protein sequence ID" value="MBS0032069.1"/>
    <property type="molecule type" value="Genomic_DNA"/>
</dbReference>
<gene>
    <name evidence="1" type="ORF">KE626_32350</name>
</gene>
<proteinExistence type="predicted"/>
<name>A0ABS5JA43_9BACT</name>
<accession>A0ABS5JA43</accession>
<comment type="caution">
    <text evidence="1">The sequence shown here is derived from an EMBL/GenBank/DDBJ whole genome shotgun (WGS) entry which is preliminary data.</text>
</comment>
<evidence type="ECO:0000313" key="2">
    <source>
        <dbReference type="Proteomes" id="UP000676386"/>
    </source>
</evidence>
<reference evidence="1 2" key="1">
    <citation type="submission" date="2021-04" db="EMBL/GenBank/DDBJ databases">
        <title>Chitinophaga sp. nov., isolated from the rhizosphere soil.</title>
        <authorList>
            <person name="He S."/>
        </authorList>
    </citation>
    <scope>NUCLEOTIDE SEQUENCE [LARGE SCALE GENOMIC DNA]</scope>
    <source>
        <strain evidence="1 2">2R12</strain>
    </source>
</reference>
<dbReference type="Proteomes" id="UP000676386">
    <property type="component" value="Unassembled WGS sequence"/>
</dbReference>
<keyword evidence="2" id="KW-1185">Reference proteome</keyword>
<dbReference type="RefSeq" id="WP_211977231.1">
    <property type="nucleotide sequence ID" value="NZ_JAGTXB010000028.1"/>
</dbReference>
<organism evidence="1 2">
    <name type="scientific">Chitinophaga hostae</name>
    <dbReference type="NCBI Taxonomy" id="2831022"/>
    <lineage>
        <taxon>Bacteria</taxon>
        <taxon>Pseudomonadati</taxon>
        <taxon>Bacteroidota</taxon>
        <taxon>Chitinophagia</taxon>
        <taxon>Chitinophagales</taxon>
        <taxon>Chitinophagaceae</taxon>
        <taxon>Chitinophaga</taxon>
    </lineage>
</organism>
<protein>
    <submittedName>
        <fullName evidence="1">Uncharacterized protein</fullName>
    </submittedName>
</protein>
<sequence length="118" mass="14114">MYLSFIEIVSTAVAGVRHLKICGHDYTAYSYDWYIDDAIFLAARWKPDQITYERILHLRNWIRENYQHDHNISYQRLCSLAGCRKWVKVVIHAEYRHAPGEFKTDYQQRLSENKGIFS</sequence>
<evidence type="ECO:0000313" key="1">
    <source>
        <dbReference type="EMBL" id="MBS0032069.1"/>
    </source>
</evidence>